<keyword evidence="2" id="KW-1185">Reference proteome</keyword>
<evidence type="ECO:0000313" key="2">
    <source>
        <dbReference type="Proteomes" id="UP001054945"/>
    </source>
</evidence>
<comment type="caution">
    <text evidence="1">The sequence shown here is derived from an EMBL/GenBank/DDBJ whole genome shotgun (WGS) entry which is preliminary data.</text>
</comment>
<name>A0AAV4XXN5_CAEEX</name>
<organism evidence="1 2">
    <name type="scientific">Caerostris extrusa</name>
    <name type="common">Bark spider</name>
    <name type="synonym">Caerostris bankana</name>
    <dbReference type="NCBI Taxonomy" id="172846"/>
    <lineage>
        <taxon>Eukaryota</taxon>
        <taxon>Metazoa</taxon>
        <taxon>Ecdysozoa</taxon>
        <taxon>Arthropoda</taxon>
        <taxon>Chelicerata</taxon>
        <taxon>Arachnida</taxon>
        <taxon>Araneae</taxon>
        <taxon>Araneomorphae</taxon>
        <taxon>Entelegynae</taxon>
        <taxon>Araneoidea</taxon>
        <taxon>Araneidae</taxon>
        <taxon>Caerostris</taxon>
    </lineage>
</organism>
<sequence length="140" mass="15944">MTEVSRTQKDNSKKKVACLKAIADNINASLVNSYIVYVDNHNTARNSHQEVRLRIARGLIGGFCSKKRKLQSSWVATKKEIAIPQEIRTTNVETHMPEKGKYTEGENTVAPKPTRNGQTYYVQHIMFHLCSFLFYVVSPE</sequence>
<evidence type="ECO:0000313" key="1">
    <source>
        <dbReference type="EMBL" id="GIY98744.1"/>
    </source>
</evidence>
<protein>
    <submittedName>
        <fullName evidence="1">Uncharacterized protein</fullName>
    </submittedName>
</protein>
<dbReference type="AlphaFoldDB" id="A0AAV4XXN5"/>
<dbReference type="EMBL" id="BPLR01000959">
    <property type="protein sequence ID" value="GIY98744.1"/>
    <property type="molecule type" value="Genomic_DNA"/>
</dbReference>
<reference evidence="1 2" key="1">
    <citation type="submission" date="2021-06" db="EMBL/GenBank/DDBJ databases">
        <title>Caerostris extrusa draft genome.</title>
        <authorList>
            <person name="Kono N."/>
            <person name="Arakawa K."/>
        </authorList>
    </citation>
    <scope>NUCLEOTIDE SEQUENCE [LARGE SCALE GENOMIC DNA]</scope>
</reference>
<gene>
    <name evidence="1" type="ORF">CEXT_294071</name>
</gene>
<proteinExistence type="predicted"/>
<dbReference type="Proteomes" id="UP001054945">
    <property type="component" value="Unassembled WGS sequence"/>
</dbReference>
<accession>A0AAV4XXN5</accession>